<dbReference type="EMBL" id="CP130319">
    <property type="protein sequence ID" value="WNR43081.1"/>
    <property type="molecule type" value="Genomic_DNA"/>
</dbReference>
<dbReference type="AlphaFoldDB" id="A0AA96LL39"/>
<keyword evidence="1" id="KW-0472">Membrane</keyword>
<organism evidence="2 3">
    <name type="scientific">Paenibacillus roseopurpureus</name>
    <dbReference type="NCBI Taxonomy" id="2918901"/>
    <lineage>
        <taxon>Bacteria</taxon>
        <taxon>Bacillati</taxon>
        <taxon>Bacillota</taxon>
        <taxon>Bacilli</taxon>
        <taxon>Bacillales</taxon>
        <taxon>Paenibacillaceae</taxon>
        <taxon>Paenibacillus</taxon>
    </lineage>
</organism>
<keyword evidence="1" id="KW-0812">Transmembrane</keyword>
<evidence type="ECO:0000313" key="3">
    <source>
        <dbReference type="Proteomes" id="UP001304650"/>
    </source>
</evidence>
<sequence>METGNEKKKEHREISYQVGWKKGKIQWNEGTSADTLRANSGDQDGLEATRKHLHYLWLPAMKLPKAVLFPLLYALPFLSFGLTLVLIFGLRRH</sequence>
<dbReference type="RefSeq" id="WP_314797045.1">
    <property type="nucleotide sequence ID" value="NZ_CP130319.1"/>
</dbReference>
<reference evidence="2" key="1">
    <citation type="submission" date="2022-02" db="EMBL/GenBank/DDBJ databases">
        <title>Paenibacillus sp. MBLB1832 Whole Genome Shotgun Sequencing.</title>
        <authorList>
            <person name="Hwang C.Y."/>
            <person name="Cho E.-S."/>
            <person name="Seo M.-J."/>
        </authorList>
    </citation>
    <scope>NUCLEOTIDE SEQUENCE</scope>
    <source>
        <strain evidence="2">MBLB1832</strain>
    </source>
</reference>
<evidence type="ECO:0000256" key="1">
    <source>
        <dbReference type="SAM" id="Phobius"/>
    </source>
</evidence>
<feature type="transmembrane region" description="Helical" evidence="1">
    <location>
        <begin position="67"/>
        <end position="90"/>
    </location>
</feature>
<accession>A0AA96LL39</accession>
<keyword evidence="3" id="KW-1185">Reference proteome</keyword>
<name>A0AA96LL39_9BACL</name>
<proteinExistence type="predicted"/>
<evidence type="ECO:0000313" key="2">
    <source>
        <dbReference type="EMBL" id="WNR43081.1"/>
    </source>
</evidence>
<dbReference type="KEGG" id="proo:MJB10_18450"/>
<gene>
    <name evidence="2" type="ORF">MJB10_18450</name>
</gene>
<keyword evidence="1" id="KW-1133">Transmembrane helix</keyword>
<dbReference type="Proteomes" id="UP001304650">
    <property type="component" value="Chromosome"/>
</dbReference>
<protein>
    <submittedName>
        <fullName evidence="2">Uncharacterized protein</fullName>
    </submittedName>
</protein>